<gene>
    <name evidence="2" type="ORF">V144x_42600</name>
</gene>
<feature type="chain" id="PRO_5021803800" evidence="1">
    <location>
        <begin position="26"/>
        <end position="242"/>
    </location>
</feature>
<dbReference type="AlphaFoldDB" id="A0A517W0H4"/>
<evidence type="ECO:0000256" key="1">
    <source>
        <dbReference type="SAM" id="SignalP"/>
    </source>
</evidence>
<dbReference type="Proteomes" id="UP000318704">
    <property type="component" value="Chromosome"/>
</dbReference>
<protein>
    <submittedName>
        <fullName evidence="2">Uncharacterized protein</fullName>
    </submittedName>
</protein>
<name>A0A517W0H4_9PLAN</name>
<dbReference type="PROSITE" id="PS51257">
    <property type="entry name" value="PROKAR_LIPOPROTEIN"/>
    <property type="match status" value="1"/>
</dbReference>
<reference evidence="2 3" key="1">
    <citation type="submission" date="2019-03" db="EMBL/GenBank/DDBJ databases">
        <title>Deep-cultivation of Planctomycetes and their phenomic and genomic characterization uncovers novel biology.</title>
        <authorList>
            <person name="Wiegand S."/>
            <person name="Jogler M."/>
            <person name="Boedeker C."/>
            <person name="Pinto D."/>
            <person name="Vollmers J."/>
            <person name="Rivas-Marin E."/>
            <person name="Kohn T."/>
            <person name="Peeters S.H."/>
            <person name="Heuer A."/>
            <person name="Rast P."/>
            <person name="Oberbeckmann S."/>
            <person name="Bunk B."/>
            <person name="Jeske O."/>
            <person name="Meyerdierks A."/>
            <person name="Storesund J.E."/>
            <person name="Kallscheuer N."/>
            <person name="Luecker S."/>
            <person name="Lage O.M."/>
            <person name="Pohl T."/>
            <person name="Merkel B.J."/>
            <person name="Hornburger P."/>
            <person name="Mueller R.-W."/>
            <person name="Bruemmer F."/>
            <person name="Labrenz M."/>
            <person name="Spormann A.M."/>
            <person name="Op den Camp H."/>
            <person name="Overmann J."/>
            <person name="Amann R."/>
            <person name="Jetten M.S.M."/>
            <person name="Mascher T."/>
            <person name="Medema M.H."/>
            <person name="Devos D.P."/>
            <person name="Kaster A.-K."/>
            <person name="Ovreas L."/>
            <person name="Rohde M."/>
            <person name="Galperin M.Y."/>
            <person name="Jogler C."/>
        </authorList>
    </citation>
    <scope>NUCLEOTIDE SEQUENCE [LARGE SCALE GENOMIC DNA]</scope>
    <source>
        <strain evidence="2 3">V144</strain>
    </source>
</reference>
<evidence type="ECO:0000313" key="3">
    <source>
        <dbReference type="Proteomes" id="UP000318704"/>
    </source>
</evidence>
<keyword evidence="1" id="KW-0732">Signal</keyword>
<feature type="signal peptide" evidence="1">
    <location>
        <begin position="1"/>
        <end position="25"/>
    </location>
</feature>
<evidence type="ECO:0000313" key="2">
    <source>
        <dbReference type="EMBL" id="QDT98753.1"/>
    </source>
</evidence>
<organism evidence="2 3">
    <name type="scientific">Gimesia aquarii</name>
    <dbReference type="NCBI Taxonomy" id="2527964"/>
    <lineage>
        <taxon>Bacteria</taxon>
        <taxon>Pseudomonadati</taxon>
        <taxon>Planctomycetota</taxon>
        <taxon>Planctomycetia</taxon>
        <taxon>Planctomycetales</taxon>
        <taxon>Planctomycetaceae</taxon>
        <taxon>Gimesia</taxon>
    </lineage>
</organism>
<dbReference type="KEGG" id="gaw:V144x_42600"/>
<dbReference type="RefSeq" id="WP_144987675.1">
    <property type="nucleotide sequence ID" value="NZ_CP037920.1"/>
</dbReference>
<sequence length="242" mass="25571" precursor="true">MIGLRKLSITSVVLAMSCMCIGEQAFGDPGDIWGMISGQVDVVSSACTGDPGATETGTTNDSIIGTHGVSDQYWAAYGASCGTTSYNVTCGSNVDEQEVVDFSMSSTTSDDASGVDYDAEYELLHATNGNSTTTVHVTYHFTSQGDSHSLSELNVRKNGTTVLSFNVSTDEVSVKDGAGNVLDSFDPQQPYFNHNFSYKKSFPITLSTGDRLRLTGNTWVEATEGGSDLSTLDVDVSTIGPT</sequence>
<proteinExistence type="predicted"/>
<accession>A0A517W0H4</accession>
<dbReference type="EMBL" id="CP037920">
    <property type="protein sequence ID" value="QDT98753.1"/>
    <property type="molecule type" value="Genomic_DNA"/>
</dbReference>